<dbReference type="PROSITE" id="PS50943">
    <property type="entry name" value="HTH_CROC1"/>
    <property type="match status" value="1"/>
</dbReference>
<dbReference type="InterPro" id="IPR010982">
    <property type="entry name" value="Lambda_DNA-bd_dom_sf"/>
</dbReference>
<dbReference type="AlphaFoldDB" id="A0A926I058"/>
<evidence type="ECO:0000313" key="3">
    <source>
        <dbReference type="EMBL" id="MBC8541581.1"/>
    </source>
</evidence>
<dbReference type="InterPro" id="IPR001387">
    <property type="entry name" value="Cro/C1-type_HTH"/>
</dbReference>
<proteinExistence type="predicted"/>
<dbReference type="SMART" id="SM00530">
    <property type="entry name" value="HTH_XRE"/>
    <property type="match status" value="1"/>
</dbReference>
<dbReference type="Proteomes" id="UP000611762">
    <property type="component" value="Unassembled WGS sequence"/>
</dbReference>
<accession>A0A926I058</accession>
<dbReference type="Gene3D" id="1.10.260.40">
    <property type="entry name" value="lambda repressor-like DNA-binding domains"/>
    <property type="match status" value="1"/>
</dbReference>
<dbReference type="GO" id="GO:0003677">
    <property type="term" value="F:DNA binding"/>
    <property type="evidence" value="ECO:0007669"/>
    <property type="project" value="UniProtKB-KW"/>
</dbReference>
<organism evidence="3 4">
    <name type="scientific">Congzhengia minquanensis</name>
    <dbReference type="NCBI Taxonomy" id="2763657"/>
    <lineage>
        <taxon>Bacteria</taxon>
        <taxon>Bacillati</taxon>
        <taxon>Bacillota</taxon>
        <taxon>Clostridia</taxon>
        <taxon>Eubacteriales</taxon>
        <taxon>Oscillospiraceae</taxon>
        <taxon>Congzhengia</taxon>
    </lineage>
</organism>
<protein>
    <submittedName>
        <fullName evidence="3">Helix-turn-helix transcriptional regulator</fullName>
    </submittedName>
</protein>
<evidence type="ECO:0000259" key="2">
    <source>
        <dbReference type="PROSITE" id="PS50943"/>
    </source>
</evidence>
<sequence>MARTKANISQKLLAEKVHISSKHLSNIETGNTTVSLPIFLDIANELEVSPDTLLCDSMINAKQAYIKKISLLMKDCDDYEARFIEENLTQMLDSFRKLEKMRREKGS</sequence>
<reference evidence="3" key="1">
    <citation type="submission" date="2020-08" db="EMBL/GenBank/DDBJ databases">
        <title>Genome public.</title>
        <authorList>
            <person name="Liu C."/>
            <person name="Sun Q."/>
        </authorList>
    </citation>
    <scope>NUCLEOTIDE SEQUENCE</scope>
    <source>
        <strain evidence="3">H8</strain>
    </source>
</reference>
<name>A0A926I058_9FIRM</name>
<gene>
    <name evidence="3" type="ORF">H8698_11390</name>
</gene>
<keyword evidence="1" id="KW-0238">DNA-binding</keyword>
<dbReference type="PANTHER" id="PTHR46558:SF3">
    <property type="entry name" value="TRANSCRIPTIONAL REGULATOR"/>
    <property type="match status" value="1"/>
</dbReference>
<comment type="caution">
    <text evidence="3">The sequence shown here is derived from an EMBL/GenBank/DDBJ whole genome shotgun (WGS) entry which is preliminary data.</text>
</comment>
<dbReference type="PANTHER" id="PTHR46558">
    <property type="entry name" value="TRACRIPTIONAL REGULATORY PROTEIN-RELATED-RELATED"/>
    <property type="match status" value="1"/>
</dbReference>
<dbReference type="EMBL" id="JACRSU010000004">
    <property type="protein sequence ID" value="MBC8541581.1"/>
    <property type="molecule type" value="Genomic_DNA"/>
</dbReference>
<dbReference type="SUPFAM" id="SSF47413">
    <property type="entry name" value="lambda repressor-like DNA-binding domains"/>
    <property type="match status" value="1"/>
</dbReference>
<feature type="domain" description="HTH cro/C1-type" evidence="2">
    <location>
        <begin position="2"/>
        <end position="53"/>
    </location>
</feature>
<keyword evidence="4" id="KW-1185">Reference proteome</keyword>
<dbReference type="Pfam" id="PF01381">
    <property type="entry name" value="HTH_3"/>
    <property type="match status" value="1"/>
</dbReference>
<evidence type="ECO:0000313" key="4">
    <source>
        <dbReference type="Proteomes" id="UP000611762"/>
    </source>
</evidence>
<evidence type="ECO:0000256" key="1">
    <source>
        <dbReference type="ARBA" id="ARBA00023125"/>
    </source>
</evidence>
<dbReference type="CDD" id="cd00093">
    <property type="entry name" value="HTH_XRE"/>
    <property type="match status" value="1"/>
</dbReference>